<comment type="caution">
    <text evidence="1">The sequence shown here is derived from an EMBL/GenBank/DDBJ whole genome shotgun (WGS) entry which is preliminary data.</text>
</comment>
<keyword evidence="2" id="KW-1185">Reference proteome</keyword>
<gene>
    <name evidence="1" type="ORF">G2W53_007896</name>
</gene>
<proteinExistence type="predicted"/>
<dbReference type="EMBL" id="JAAIUW010000003">
    <property type="protein sequence ID" value="KAF7839414.1"/>
    <property type="molecule type" value="Genomic_DNA"/>
</dbReference>
<reference evidence="1" key="1">
    <citation type="submission" date="2020-09" db="EMBL/GenBank/DDBJ databases">
        <title>Genome-Enabled Discovery of Anthraquinone Biosynthesis in Senna tora.</title>
        <authorList>
            <person name="Kang S.-H."/>
            <person name="Pandey R.P."/>
            <person name="Lee C.-M."/>
            <person name="Sim J.-S."/>
            <person name="Jeong J.-T."/>
            <person name="Choi B.-S."/>
            <person name="Jung M."/>
            <person name="Ginzburg D."/>
            <person name="Zhao K."/>
            <person name="Won S.Y."/>
            <person name="Oh T.-J."/>
            <person name="Yu Y."/>
            <person name="Kim N.-H."/>
            <person name="Lee O.R."/>
            <person name="Lee T.-H."/>
            <person name="Bashyal P."/>
            <person name="Kim T.-S."/>
            <person name="Lee W.-H."/>
            <person name="Kawkins C."/>
            <person name="Kim C.-K."/>
            <person name="Kim J.S."/>
            <person name="Ahn B.O."/>
            <person name="Rhee S.Y."/>
            <person name="Sohng J.K."/>
        </authorList>
    </citation>
    <scope>NUCLEOTIDE SEQUENCE</scope>
    <source>
        <tissue evidence="1">Leaf</tissue>
    </source>
</reference>
<evidence type="ECO:0000313" key="1">
    <source>
        <dbReference type="EMBL" id="KAF7839414.1"/>
    </source>
</evidence>
<protein>
    <submittedName>
        <fullName evidence="1">Uncharacterized protein</fullName>
    </submittedName>
</protein>
<dbReference type="Proteomes" id="UP000634136">
    <property type="component" value="Unassembled WGS sequence"/>
</dbReference>
<sequence length="19" mass="2245">MAGEEKMAFSQLWRLGFWG</sequence>
<accession>A0A835CEQ1</accession>
<organism evidence="1 2">
    <name type="scientific">Senna tora</name>
    <dbReference type="NCBI Taxonomy" id="362788"/>
    <lineage>
        <taxon>Eukaryota</taxon>
        <taxon>Viridiplantae</taxon>
        <taxon>Streptophyta</taxon>
        <taxon>Embryophyta</taxon>
        <taxon>Tracheophyta</taxon>
        <taxon>Spermatophyta</taxon>
        <taxon>Magnoliopsida</taxon>
        <taxon>eudicotyledons</taxon>
        <taxon>Gunneridae</taxon>
        <taxon>Pentapetalae</taxon>
        <taxon>rosids</taxon>
        <taxon>fabids</taxon>
        <taxon>Fabales</taxon>
        <taxon>Fabaceae</taxon>
        <taxon>Caesalpinioideae</taxon>
        <taxon>Cassia clade</taxon>
        <taxon>Senna</taxon>
    </lineage>
</organism>
<name>A0A835CEQ1_9FABA</name>
<dbReference type="AlphaFoldDB" id="A0A835CEQ1"/>
<evidence type="ECO:0000313" key="2">
    <source>
        <dbReference type="Proteomes" id="UP000634136"/>
    </source>
</evidence>